<protein>
    <submittedName>
        <fullName evidence="1">Uncharacterized protein</fullName>
    </submittedName>
</protein>
<gene>
    <name evidence="1" type="ORF">KW868_04345</name>
</gene>
<dbReference type="AlphaFoldDB" id="A0A077KX88"/>
<comment type="caution">
    <text evidence="1">The sequence shown here is derived from an EMBL/GenBank/DDBJ whole genome shotgun (WGS) entry which is preliminary data.</text>
</comment>
<reference evidence="1" key="1">
    <citation type="submission" date="2021-07" db="EMBL/GenBank/DDBJ databases">
        <authorList>
            <person name="Fernandez M."/>
            <person name="Pereira P."/>
            <person name="Torres Tejerizo G.A."/>
            <person name="Gonzalez P."/>
            <person name="Agostini E."/>
        </authorList>
    </citation>
    <scope>NUCLEOTIDE SEQUENCE</scope>
    <source>
        <strain evidence="1">SFC 500-1A</strain>
    </source>
</reference>
<dbReference type="Proteomes" id="UP000887320">
    <property type="component" value="Unassembled WGS sequence"/>
</dbReference>
<organism evidence="1 2">
    <name type="scientific">Acinetobacter guillouiae</name>
    <name type="common">Acinetobacter genomosp. 11</name>
    <dbReference type="NCBI Taxonomy" id="106649"/>
    <lineage>
        <taxon>Bacteria</taxon>
        <taxon>Pseudomonadati</taxon>
        <taxon>Pseudomonadota</taxon>
        <taxon>Gammaproteobacteria</taxon>
        <taxon>Moraxellales</taxon>
        <taxon>Moraxellaceae</taxon>
        <taxon>Acinetobacter</taxon>
    </lineage>
</organism>
<dbReference type="KEGG" id="agu:AS4_12760"/>
<name>A0A077KX88_ACIGI</name>
<dbReference type="RefSeq" id="WP_004721987.1">
    <property type="nucleotide sequence ID" value="NZ_AP014630.1"/>
</dbReference>
<dbReference type="GeneID" id="67743392"/>
<evidence type="ECO:0000313" key="1">
    <source>
        <dbReference type="EMBL" id="MCF0263696.1"/>
    </source>
</evidence>
<accession>A0A077KX88</accession>
<sequence>MNKLDINVKDQFGKCYAVEATLDDVVINPNKTHERIKYIIVENELLRPNFEMLFESSKNGKIYKILEPMI</sequence>
<proteinExistence type="predicted"/>
<evidence type="ECO:0000313" key="2">
    <source>
        <dbReference type="Proteomes" id="UP000887320"/>
    </source>
</evidence>
<dbReference type="EMBL" id="JAHWXT010000001">
    <property type="protein sequence ID" value="MCF0263696.1"/>
    <property type="molecule type" value="Genomic_DNA"/>
</dbReference>